<reference evidence="2" key="1">
    <citation type="submission" date="2023-03" db="EMBL/GenBank/DDBJ databases">
        <title>Massive genome expansion in bonnet fungi (Mycena s.s.) driven by repeated elements and novel gene families across ecological guilds.</title>
        <authorList>
            <consortium name="Lawrence Berkeley National Laboratory"/>
            <person name="Harder C.B."/>
            <person name="Miyauchi S."/>
            <person name="Viragh M."/>
            <person name="Kuo A."/>
            <person name="Thoen E."/>
            <person name="Andreopoulos B."/>
            <person name="Lu D."/>
            <person name="Skrede I."/>
            <person name="Drula E."/>
            <person name="Henrissat B."/>
            <person name="Morin E."/>
            <person name="Kohler A."/>
            <person name="Barry K."/>
            <person name="LaButti K."/>
            <person name="Morin E."/>
            <person name="Salamov A."/>
            <person name="Lipzen A."/>
            <person name="Mereny Z."/>
            <person name="Hegedus B."/>
            <person name="Baldrian P."/>
            <person name="Stursova M."/>
            <person name="Weitz H."/>
            <person name="Taylor A."/>
            <person name="Grigoriev I.V."/>
            <person name="Nagy L.G."/>
            <person name="Martin F."/>
            <person name="Kauserud H."/>
        </authorList>
    </citation>
    <scope>NUCLEOTIDE SEQUENCE</scope>
    <source>
        <strain evidence="2">9284</strain>
    </source>
</reference>
<sequence length="154" mass="18605">MIRRNRRAKARDQANFEWASMWSASLLGLSVLLRSTETRLRLMYDGKIHWRPSIQFSAAFFSTRIILAYYGTLLHSSTLRHRAVICVTWTSTLLYMRRQPGLLSNHEPHRMRYNAKRRLPLRDRRRRPPRRPIHHRRPHRLAHLHLHLSRRNAF</sequence>
<dbReference type="AlphaFoldDB" id="A0AAD7B2G8"/>
<organism evidence="2 3">
    <name type="scientific">Roridomyces roridus</name>
    <dbReference type="NCBI Taxonomy" id="1738132"/>
    <lineage>
        <taxon>Eukaryota</taxon>
        <taxon>Fungi</taxon>
        <taxon>Dikarya</taxon>
        <taxon>Basidiomycota</taxon>
        <taxon>Agaricomycotina</taxon>
        <taxon>Agaricomycetes</taxon>
        <taxon>Agaricomycetidae</taxon>
        <taxon>Agaricales</taxon>
        <taxon>Marasmiineae</taxon>
        <taxon>Mycenaceae</taxon>
        <taxon>Roridomyces</taxon>
    </lineage>
</organism>
<evidence type="ECO:0000313" key="2">
    <source>
        <dbReference type="EMBL" id="KAJ7607518.1"/>
    </source>
</evidence>
<protein>
    <submittedName>
        <fullName evidence="2">Uncharacterized protein</fullName>
    </submittedName>
</protein>
<gene>
    <name evidence="2" type="ORF">FB45DRAFT_395475</name>
</gene>
<feature type="region of interest" description="Disordered" evidence="1">
    <location>
        <begin position="117"/>
        <end position="137"/>
    </location>
</feature>
<evidence type="ECO:0000313" key="3">
    <source>
        <dbReference type="Proteomes" id="UP001221142"/>
    </source>
</evidence>
<accession>A0AAD7B2G8</accession>
<keyword evidence="3" id="KW-1185">Reference proteome</keyword>
<dbReference type="Proteomes" id="UP001221142">
    <property type="component" value="Unassembled WGS sequence"/>
</dbReference>
<name>A0AAD7B2G8_9AGAR</name>
<evidence type="ECO:0000256" key="1">
    <source>
        <dbReference type="SAM" id="MobiDB-lite"/>
    </source>
</evidence>
<proteinExistence type="predicted"/>
<dbReference type="EMBL" id="JARKIF010000049">
    <property type="protein sequence ID" value="KAJ7607518.1"/>
    <property type="molecule type" value="Genomic_DNA"/>
</dbReference>
<comment type="caution">
    <text evidence="2">The sequence shown here is derived from an EMBL/GenBank/DDBJ whole genome shotgun (WGS) entry which is preliminary data.</text>
</comment>